<dbReference type="PANTHER" id="PTHR43023">
    <property type="entry name" value="PROTEIN TRIGALACTOSYLDIACYLGLYCEROL 3, CHLOROPLASTIC"/>
    <property type="match status" value="1"/>
</dbReference>
<dbReference type="Pfam" id="PF00005">
    <property type="entry name" value="ABC_tran"/>
    <property type="match status" value="1"/>
</dbReference>
<keyword evidence="2" id="KW-0547">Nucleotide-binding</keyword>
<dbReference type="Gene3D" id="3.40.50.300">
    <property type="entry name" value="P-loop containing nucleotide triphosphate hydrolases"/>
    <property type="match status" value="1"/>
</dbReference>
<dbReference type="EMBL" id="FWWZ01000001">
    <property type="protein sequence ID" value="SMC09813.1"/>
    <property type="molecule type" value="Genomic_DNA"/>
</dbReference>
<dbReference type="InterPro" id="IPR003593">
    <property type="entry name" value="AAA+_ATPase"/>
</dbReference>
<organism evidence="5 6">
    <name type="scientific">Nitratiruptor tergarcus DSM 16512</name>
    <dbReference type="NCBI Taxonomy" id="1069081"/>
    <lineage>
        <taxon>Bacteria</taxon>
        <taxon>Pseudomonadati</taxon>
        <taxon>Campylobacterota</taxon>
        <taxon>Epsilonproteobacteria</taxon>
        <taxon>Nautiliales</taxon>
        <taxon>Nitratiruptoraceae</taxon>
        <taxon>Nitratiruptor</taxon>
    </lineage>
</organism>
<evidence type="ECO:0000313" key="6">
    <source>
        <dbReference type="Proteomes" id="UP000192602"/>
    </source>
</evidence>
<dbReference type="InterPro" id="IPR027417">
    <property type="entry name" value="P-loop_NTPase"/>
</dbReference>
<evidence type="ECO:0000313" key="5">
    <source>
        <dbReference type="EMBL" id="SMC09813.1"/>
    </source>
</evidence>
<dbReference type="InterPro" id="IPR017871">
    <property type="entry name" value="ABC_transporter-like_CS"/>
</dbReference>
<feature type="domain" description="ABC transporter" evidence="4">
    <location>
        <begin position="5"/>
        <end position="243"/>
    </location>
</feature>
<accession>A0A1W1WVQ6</accession>
<keyword evidence="3 5" id="KW-0067">ATP-binding</keyword>
<dbReference type="SMART" id="SM00382">
    <property type="entry name" value="AAA"/>
    <property type="match status" value="1"/>
</dbReference>
<evidence type="ECO:0000256" key="2">
    <source>
        <dbReference type="ARBA" id="ARBA00022741"/>
    </source>
</evidence>
<dbReference type="AlphaFoldDB" id="A0A1W1WVQ6"/>
<evidence type="ECO:0000259" key="4">
    <source>
        <dbReference type="PROSITE" id="PS50893"/>
    </source>
</evidence>
<dbReference type="PANTHER" id="PTHR43023:SF6">
    <property type="entry name" value="INTERMEMBRANE PHOSPHOLIPID TRANSPORT SYSTEM ATP-BINDING PROTEIN MLAF"/>
    <property type="match status" value="1"/>
</dbReference>
<dbReference type="CDD" id="cd03261">
    <property type="entry name" value="ABC_Org_Solvent_Resistant"/>
    <property type="match status" value="1"/>
</dbReference>
<reference evidence="6" key="1">
    <citation type="submission" date="2017-04" db="EMBL/GenBank/DDBJ databases">
        <authorList>
            <person name="Varghese N."/>
            <person name="Submissions S."/>
        </authorList>
    </citation>
    <scope>NUCLEOTIDE SEQUENCE [LARGE SCALE GENOMIC DNA]</scope>
    <source>
        <strain evidence="6">DSM 16512</strain>
    </source>
</reference>
<dbReference type="OrthoDB" id="9809450at2"/>
<dbReference type="GO" id="GO:0005524">
    <property type="term" value="F:ATP binding"/>
    <property type="evidence" value="ECO:0007669"/>
    <property type="project" value="UniProtKB-KW"/>
</dbReference>
<dbReference type="InterPro" id="IPR003439">
    <property type="entry name" value="ABC_transporter-like_ATP-bd"/>
</dbReference>
<keyword evidence="1" id="KW-0813">Transport</keyword>
<dbReference type="STRING" id="1069081.SAMN05660197_1635"/>
<dbReference type="SUPFAM" id="SSF52540">
    <property type="entry name" value="P-loop containing nucleoside triphosphate hydrolases"/>
    <property type="match status" value="1"/>
</dbReference>
<sequence length="254" mass="28717">MDEIIRIRGLKKSFGTKEVLKGVDLDIIKGKTTVILGLSGSGKSTIIKHIVRLLKPDSGEVWVEGVDMARADEDEVYRMRKKIGYLFQSGALFDSMNVYENVAFPLHEHTNMSEEQIQKKVRERLRTVGLNPDDVLELYPDELSGGMRKRVGLARSIVLDPGIILYDEPTSGLDPITSDLITRLIRNTQQELNVTSVLISHDIKESFKAGDYFAFLYDGKIIEYGDKEHFQNSTNPYVRQFLDGKAEGPIKIVR</sequence>
<dbReference type="GO" id="GO:0016887">
    <property type="term" value="F:ATP hydrolysis activity"/>
    <property type="evidence" value="ECO:0007669"/>
    <property type="project" value="InterPro"/>
</dbReference>
<dbReference type="PROSITE" id="PS50893">
    <property type="entry name" value="ABC_TRANSPORTER_2"/>
    <property type="match status" value="1"/>
</dbReference>
<protein>
    <submittedName>
        <fullName evidence="5">Phospholipid/cholesterol/gamma-HCH transport system ATP-binding protein</fullName>
    </submittedName>
</protein>
<gene>
    <name evidence="5" type="ORF">SAMN05660197_1635</name>
</gene>
<dbReference type="Proteomes" id="UP000192602">
    <property type="component" value="Unassembled WGS sequence"/>
</dbReference>
<name>A0A1W1WVQ6_9BACT</name>
<keyword evidence="6" id="KW-1185">Reference proteome</keyword>
<dbReference type="PROSITE" id="PS00211">
    <property type="entry name" value="ABC_TRANSPORTER_1"/>
    <property type="match status" value="1"/>
</dbReference>
<proteinExistence type="predicted"/>
<evidence type="ECO:0000256" key="1">
    <source>
        <dbReference type="ARBA" id="ARBA00022448"/>
    </source>
</evidence>
<evidence type="ECO:0000256" key="3">
    <source>
        <dbReference type="ARBA" id="ARBA00022840"/>
    </source>
</evidence>